<dbReference type="EMBL" id="CP054719">
    <property type="protein sequence ID" value="QOL19538.1"/>
    <property type="molecule type" value="Genomic_DNA"/>
</dbReference>
<keyword evidence="3" id="KW-1185">Reference proteome</keyword>
<evidence type="ECO:0000313" key="3">
    <source>
        <dbReference type="Proteomes" id="UP000594001"/>
    </source>
</evidence>
<dbReference type="KEGG" id="pbal:CPBP_00300"/>
<accession>A0A7L9RT41</accession>
<gene>
    <name evidence="2" type="ORF">CPBP_00300</name>
</gene>
<proteinExistence type="predicted"/>
<feature type="transmembrane region" description="Helical" evidence="1">
    <location>
        <begin position="12"/>
        <end position="31"/>
    </location>
</feature>
<dbReference type="AlphaFoldDB" id="A0A7L9RT41"/>
<keyword evidence="1" id="KW-1133">Transmembrane helix</keyword>
<sequence length="284" mass="33913">MNYESFLVWKRIILLSLLVIVGITTLILYACKYEFFKRLKGLLYKSPSSEKAAEPVDTTILKDSLYHYQEFKRDKSLVNWIHSYFTLYKENECVELNELKQHLEDAKYRANRLYRPDIATVIFNFENDLIELEYDSNGILPKDRLNTLIADLEFNLNIQLYKPDQFLNRIKQTFPNFLDVAKSSPLYQPSRHETLAFAVFIVESFHQRKRVQLQRAFELIESILTEQQTLAKRALIIDFLIELIRLADAGVFHYLPSYIQPQTKIIFDNLREDWYYKYDEENYD</sequence>
<protein>
    <submittedName>
        <fullName evidence="2">Uncharacterized protein</fullName>
    </submittedName>
</protein>
<dbReference type="RefSeq" id="WP_350332290.1">
    <property type="nucleotide sequence ID" value="NZ_CP054719.1"/>
</dbReference>
<reference evidence="2 3" key="1">
    <citation type="submission" date="2020-06" db="EMBL/GenBank/DDBJ databases">
        <title>The endosymbiont of the kinetoplastid Bodo saltans is a Paracaedibacter-like alpha-proteobacterium possessing a putative toxin-antitoxin system.</title>
        <authorList>
            <person name="Midha S."/>
            <person name="Rigden D.J."/>
            <person name="Siozios S."/>
            <person name="Hurst G.D.D."/>
            <person name="Jackson A.P."/>
        </authorList>
    </citation>
    <scope>NUCLEOTIDE SEQUENCE [LARGE SCALE GENOMIC DNA]</scope>
    <source>
        <strain evidence="2">Lake Konstanz</strain>
    </source>
</reference>
<keyword evidence="1" id="KW-0812">Transmembrane</keyword>
<evidence type="ECO:0000256" key="1">
    <source>
        <dbReference type="SAM" id="Phobius"/>
    </source>
</evidence>
<name>A0A7L9RT41_9PROT</name>
<dbReference type="Proteomes" id="UP000594001">
    <property type="component" value="Chromosome"/>
</dbReference>
<evidence type="ECO:0000313" key="2">
    <source>
        <dbReference type="EMBL" id="QOL19538.1"/>
    </source>
</evidence>
<keyword evidence="1" id="KW-0472">Membrane</keyword>
<organism evidence="2 3">
    <name type="scientific">Candidatus Bodocaedibacter vickermanii</name>
    <dbReference type="NCBI Taxonomy" id="2741701"/>
    <lineage>
        <taxon>Bacteria</taxon>
        <taxon>Pseudomonadati</taxon>
        <taxon>Pseudomonadota</taxon>
        <taxon>Alphaproteobacteria</taxon>
        <taxon>Holosporales</taxon>
        <taxon>Candidatus Paracaedibacteraceae</taxon>
        <taxon>Candidatus Bodocaedibacter</taxon>
    </lineage>
</organism>